<evidence type="ECO:0000256" key="1">
    <source>
        <dbReference type="SAM" id="MobiDB-lite"/>
    </source>
</evidence>
<accession>A0ABN5VRR8</accession>
<reference evidence="2 3" key="2">
    <citation type="journal article" date="2023" name="ChemBioChem">
        <title>Acyltransferase Domain Exchange between Two Independent Type I Polyketide Synthases in the Same Producer Strain of Macrolide Antibiotics.</title>
        <authorList>
            <person name="Kudo F."/>
            <person name="Kishikawa K."/>
            <person name="Tsuboi K."/>
            <person name="Kido T."/>
            <person name="Usui T."/>
            <person name="Hashimoto J."/>
            <person name="Shin-Ya K."/>
            <person name="Miyanaga A."/>
            <person name="Eguchi T."/>
        </authorList>
    </citation>
    <scope>NUCLEOTIDE SEQUENCE [LARGE SCALE GENOMIC DNA]</scope>
    <source>
        <strain evidence="2 3">A-8890</strain>
    </source>
</reference>
<sequence length="67" mass="7124">MPGTGLADKRRTRAARTPPTEGSTASDGRPTRHFRNSCRQFRGGRQPRSTASNCSFAVAQSAAGADM</sequence>
<evidence type="ECO:0000313" key="2">
    <source>
        <dbReference type="EMBL" id="BBC35999.1"/>
    </source>
</evidence>
<proteinExistence type="predicted"/>
<evidence type="ECO:0000313" key="3">
    <source>
        <dbReference type="Proteomes" id="UP001321542"/>
    </source>
</evidence>
<feature type="region of interest" description="Disordered" evidence="1">
    <location>
        <begin position="1"/>
        <end position="52"/>
    </location>
</feature>
<reference evidence="2 3" key="1">
    <citation type="journal article" date="2010" name="ChemBioChem">
        <title>Cloning and characterization of the biosynthetic gene cluster of 16-membered macrolide antibiotic FD-891: involvement of a dual functional cytochrome P450 monooxygenase catalyzing epoxidation and hydroxylation.</title>
        <authorList>
            <person name="Kudo F."/>
            <person name="Motegi A."/>
            <person name="Mizoue K."/>
            <person name="Eguchi T."/>
        </authorList>
    </citation>
    <scope>NUCLEOTIDE SEQUENCE [LARGE SCALE GENOMIC DNA]</scope>
    <source>
        <strain evidence="2 3">A-8890</strain>
    </source>
</reference>
<protein>
    <submittedName>
        <fullName evidence="2">Uncharacterized protein</fullName>
    </submittedName>
</protein>
<keyword evidence="3" id="KW-1185">Reference proteome</keyword>
<name>A0ABN5VRR8_9ACTN</name>
<dbReference type="EMBL" id="AP018448">
    <property type="protein sequence ID" value="BBC35999.1"/>
    <property type="molecule type" value="Genomic_DNA"/>
</dbReference>
<dbReference type="Proteomes" id="UP001321542">
    <property type="component" value="Chromosome"/>
</dbReference>
<gene>
    <name evidence="2" type="ORF">SGFS_072930</name>
</gene>
<organism evidence="2 3">
    <name type="scientific">Streptomyces graminofaciens</name>
    <dbReference type="NCBI Taxonomy" id="68212"/>
    <lineage>
        <taxon>Bacteria</taxon>
        <taxon>Bacillati</taxon>
        <taxon>Actinomycetota</taxon>
        <taxon>Actinomycetes</taxon>
        <taxon>Kitasatosporales</taxon>
        <taxon>Streptomycetaceae</taxon>
        <taxon>Streptomyces</taxon>
    </lineage>
</organism>